<evidence type="ECO:0000256" key="5">
    <source>
        <dbReference type="ARBA" id="ARBA00022801"/>
    </source>
</evidence>
<evidence type="ECO:0000256" key="3">
    <source>
        <dbReference type="ARBA" id="ARBA00022651"/>
    </source>
</evidence>
<dbReference type="Pfam" id="PF00331">
    <property type="entry name" value="Glyco_hydro_10"/>
    <property type="match status" value="1"/>
</dbReference>
<evidence type="ECO:0000256" key="6">
    <source>
        <dbReference type="ARBA" id="ARBA00023277"/>
    </source>
</evidence>
<evidence type="ECO:0000256" key="2">
    <source>
        <dbReference type="ARBA" id="ARBA00007495"/>
    </source>
</evidence>
<name>B8I4I7_RUMCH</name>
<dbReference type="EC" id="3.2.1.8" evidence="9"/>
<keyword evidence="6 9" id="KW-0119">Carbohydrate metabolism</keyword>
<dbReference type="eggNOG" id="COG3693">
    <property type="taxonomic scope" value="Bacteria"/>
</dbReference>
<evidence type="ECO:0000313" key="11">
    <source>
        <dbReference type="EMBL" id="ACL74541.1"/>
    </source>
</evidence>
<dbReference type="PANTHER" id="PTHR31490:SF88">
    <property type="entry name" value="BETA-XYLANASE"/>
    <property type="match status" value="1"/>
</dbReference>
<keyword evidence="5 9" id="KW-0378">Hydrolase</keyword>
<keyword evidence="8 9" id="KW-0624">Polysaccharide degradation</keyword>
<evidence type="ECO:0000256" key="4">
    <source>
        <dbReference type="ARBA" id="ARBA00022729"/>
    </source>
</evidence>
<dbReference type="EMBL" id="CP001348">
    <property type="protein sequence ID" value="ACL74541.1"/>
    <property type="molecule type" value="Genomic_DNA"/>
</dbReference>
<evidence type="ECO:0000256" key="9">
    <source>
        <dbReference type="RuleBase" id="RU361174"/>
    </source>
</evidence>
<comment type="similarity">
    <text evidence="2 9">Belongs to the glycosyl hydrolase 10 (cellulase F) family.</text>
</comment>
<dbReference type="InterPro" id="IPR001000">
    <property type="entry name" value="GH10_dom"/>
</dbReference>
<dbReference type="InterPro" id="IPR017853">
    <property type="entry name" value="GH"/>
</dbReference>
<keyword evidence="7 9" id="KW-0326">Glycosidase</keyword>
<dbReference type="GO" id="GO:0045493">
    <property type="term" value="P:xylan catabolic process"/>
    <property type="evidence" value="ECO:0007669"/>
    <property type="project" value="UniProtKB-KW"/>
</dbReference>
<dbReference type="STRING" id="394503.Ccel_0153"/>
<dbReference type="Proteomes" id="UP000001349">
    <property type="component" value="Chromosome"/>
</dbReference>
<dbReference type="HOGENOM" id="CLU_640435_0_0_9"/>
<dbReference type="AlphaFoldDB" id="B8I4I7"/>
<organism evidence="11 12">
    <name type="scientific">Ruminiclostridium cellulolyticum (strain ATCC 35319 / DSM 5812 / JCM 6584 / H10)</name>
    <name type="common">Clostridium cellulolyticum</name>
    <dbReference type="NCBI Taxonomy" id="394503"/>
    <lineage>
        <taxon>Bacteria</taxon>
        <taxon>Bacillati</taxon>
        <taxon>Bacillota</taxon>
        <taxon>Clostridia</taxon>
        <taxon>Eubacteriales</taxon>
        <taxon>Oscillospiraceae</taxon>
        <taxon>Ruminiclostridium</taxon>
    </lineage>
</organism>
<dbReference type="PRINTS" id="PR00134">
    <property type="entry name" value="GLHYDRLASE10"/>
</dbReference>
<dbReference type="GO" id="GO:0031176">
    <property type="term" value="F:endo-1,4-beta-xylanase activity"/>
    <property type="evidence" value="ECO:0007669"/>
    <property type="project" value="UniProtKB-EC"/>
</dbReference>
<evidence type="ECO:0000259" key="10">
    <source>
        <dbReference type="PROSITE" id="PS51760"/>
    </source>
</evidence>
<comment type="catalytic activity">
    <reaction evidence="1 9">
        <text>Endohydrolysis of (1-&gt;4)-beta-D-xylosidic linkages in xylans.</text>
        <dbReference type="EC" id="3.2.1.8"/>
    </reaction>
</comment>
<accession>B8I4I7</accession>
<feature type="domain" description="GH10" evidence="10">
    <location>
        <begin position="65"/>
        <end position="375"/>
    </location>
</feature>
<dbReference type="InterPro" id="IPR044846">
    <property type="entry name" value="GH10"/>
</dbReference>
<dbReference type="SUPFAM" id="SSF51445">
    <property type="entry name" value="(Trans)glycosidases"/>
    <property type="match status" value="1"/>
</dbReference>
<evidence type="ECO:0000256" key="7">
    <source>
        <dbReference type="ARBA" id="ARBA00023295"/>
    </source>
</evidence>
<keyword evidence="12" id="KW-1185">Reference proteome</keyword>
<sequence>MLVELKNNPFSGRGIVMGIINDNKYSHRIVTKTAKLSGLDGSVLKNTEVVVQQTRHKFLFGCAQFDAIPYVNNEFKGEEKERAEQRFDKFIDLFNYATLPFYWAFYESVKGQPMIKETKKAAEWLVSNGLLLKGHTLCWHTITAPWLLDMTNEEILMAQMKRINRDVSEFEGLIDIWDAINEVVIMPVFDKYDNGITRICKELGRIKLVSKVFSEAKKANPSATLLINDFNTSESYAILLEGLIEAGVPIDAIGIQSHMHQGYWGVEKTLEVLERFSRFNLPLHFTENTLVSGQLIPPEIEDLNDYQVKEWPSTVAGEDRQAREVISHYKTLLANPKVESITWWDFADGAWLGAPSGFITVDNRVKPAYDELHKLIKGEWWLKPTKYMTNENGEITISGFFGDYEVSCQGKRIGFTFDSSNDTVKLKI</sequence>
<gene>
    <name evidence="11" type="ordered locus">Ccel_0153</name>
</gene>
<dbReference type="CAZy" id="GH10">
    <property type="family name" value="Glycoside Hydrolase Family 10"/>
</dbReference>
<dbReference type="KEGG" id="cce:Ccel_0153"/>
<reference evidence="11 12" key="1">
    <citation type="submission" date="2009-01" db="EMBL/GenBank/DDBJ databases">
        <title>Complete sequence of Clostridium cellulolyticum H10.</title>
        <authorList>
            <consortium name="US DOE Joint Genome Institute"/>
            <person name="Lucas S."/>
            <person name="Copeland A."/>
            <person name="Lapidus A."/>
            <person name="Glavina del Rio T."/>
            <person name="Dalin E."/>
            <person name="Tice H."/>
            <person name="Bruce D."/>
            <person name="Goodwin L."/>
            <person name="Pitluck S."/>
            <person name="Chertkov O."/>
            <person name="Saunders E."/>
            <person name="Brettin T."/>
            <person name="Detter J.C."/>
            <person name="Han C."/>
            <person name="Larimer F."/>
            <person name="Land M."/>
            <person name="Hauser L."/>
            <person name="Kyrpides N."/>
            <person name="Ivanova N."/>
            <person name="Zhou J."/>
            <person name="Richardson P."/>
        </authorList>
    </citation>
    <scope>NUCLEOTIDE SEQUENCE [LARGE SCALE GENOMIC DNA]</scope>
    <source>
        <strain evidence="12">ATCC 35319 / DSM 5812 / JCM 6584 / H10</strain>
    </source>
</reference>
<keyword evidence="3" id="KW-0858">Xylan degradation</keyword>
<dbReference type="Gene3D" id="3.20.20.80">
    <property type="entry name" value="Glycosidases"/>
    <property type="match status" value="1"/>
</dbReference>
<proteinExistence type="inferred from homology"/>
<dbReference type="PROSITE" id="PS51760">
    <property type="entry name" value="GH10_2"/>
    <property type="match status" value="1"/>
</dbReference>
<dbReference type="PANTHER" id="PTHR31490">
    <property type="entry name" value="GLYCOSYL HYDROLASE"/>
    <property type="match status" value="1"/>
</dbReference>
<evidence type="ECO:0000256" key="8">
    <source>
        <dbReference type="ARBA" id="ARBA00023326"/>
    </source>
</evidence>
<evidence type="ECO:0000256" key="1">
    <source>
        <dbReference type="ARBA" id="ARBA00000681"/>
    </source>
</evidence>
<evidence type="ECO:0000313" key="12">
    <source>
        <dbReference type="Proteomes" id="UP000001349"/>
    </source>
</evidence>
<keyword evidence="4" id="KW-0732">Signal</keyword>
<dbReference type="SMART" id="SM00633">
    <property type="entry name" value="Glyco_10"/>
    <property type="match status" value="1"/>
</dbReference>
<protein>
    <recommendedName>
        <fullName evidence="9">Beta-xylanase</fullName>
        <ecNumber evidence="9">3.2.1.8</ecNumber>
    </recommendedName>
</protein>